<dbReference type="Pfam" id="PF00132">
    <property type="entry name" value="Hexapep"/>
    <property type="match status" value="1"/>
</dbReference>
<dbReference type="EMBL" id="DVMH01000002">
    <property type="protein sequence ID" value="HIU09650.1"/>
    <property type="molecule type" value="Genomic_DNA"/>
</dbReference>
<dbReference type="PANTHER" id="PTHR13061:SF29">
    <property type="entry name" value="GAMMA CARBONIC ANHYDRASE-LIKE 1, MITOCHONDRIAL-RELATED"/>
    <property type="match status" value="1"/>
</dbReference>
<dbReference type="InterPro" id="IPR011004">
    <property type="entry name" value="Trimer_LpxA-like_sf"/>
</dbReference>
<gene>
    <name evidence="1" type="ORF">IAB00_00120</name>
</gene>
<dbReference type="SUPFAM" id="SSF51161">
    <property type="entry name" value="Trimeric LpxA-like enzymes"/>
    <property type="match status" value="1"/>
</dbReference>
<name>A0A9D1HJ28_9FIRM</name>
<dbReference type="InterPro" id="IPR047324">
    <property type="entry name" value="LbH_gamma_CA-like"/>
</dbReference>
<dbReference type="InterPro" id="IPR050484">
    <property type="entry name" value="Transf_Hexapept/Carb_Anhydrase"/>
</dbReference>
<reference evidence="1" key="1">
    <citation type="submission" date="2020-10" db="EMBL/GenBank/DDBJ databases">
        <authorList>
            <person name="Gilroy R."/>
        </authorList>
    </citation>
    <scope>NUCLEOTIDE SEQUENCE</scope>
    <source>
        <strain evidence="1">2830</strain>
    </source>
</reference>
<comment type="caution">
    <text evidence="1">The sequence shown here is derived from an EMBL/GenBank/DDBJ whole genome shotgun (WGS) entry which is preliminary data.</text>
</comment>
<dbReference type="Gene3D" id="2.160.10.10">
    <property type="entry name" value="Hexapeptide repeat proteins"/>
    <property type="match status" value="1"/>
</dbReference>
<dbReference type="Proteomes" id="UP000824124">
    <property type="component" value="Unassembled WGS sequence"/>
</dbReference>
<proteinExistence type="predicted"/>
<dbReference type="PANTHER" id="PTHR13061">
    <property type="entry name" value="DYNACTIN SUBUNIT P25"/>
    <property type="match status" value="1"/>
</dbReference>
<reference evidence="1" key="2">
    <citation type="journal article" date="2021" name="PeerJ">
        <title>Extensive microbial diversity within the chicken gut microbiome revealed by metagenomics and culture.</title>
        <authorList>
            <person name="Gilroy R."/>
            <person name="Ravi A."/>
            <person name="Getino M."/>
            <person name="Pursley I."/>
            <person name="Horton D.L."/>
            <person name="Alikhan N.F."/>
            <person name="Baker D."/>
            <person name="Gharbi K."/>
            <person name="Hall N."/>
            <person name="Watson M."/>
            <person name="Adriaenssens E.M."/>
            <person name="Foster-Nyarko E."/>
            <person name="Jarju S."/>
            <person name="Secka A."/>
            <person name="Antonio M."/>
            <person name="Oren A."/>
            <person name="Chaudhuri R.R."/>
            <person name="La Ragione R."/>
            <person name="Hildebrand F."/>
            <person name="Pallen M.J."/>
        </authorList>
    </citation>
    <scope>NUCLEOTIDE SEQUENCE</scope>
    <source>
        <strain evidence="1">2830</strain>
    </source>
</reference>
<protein>
    <submittedName>
        <fullName evidence="1">Gamma carbonic anhydrase family protein</fullName>
    </submittedName>
</protein>
<dbReference type="AlphaFoldDB" id="A0A9D1HJ28"/>
<evidence type="ECO:0000313" key="2">
    <source>
        <dbReference type="Proteomes" id="UP000824124"/>
    </source>
</evidence>
<sequence length="193" mass="20912">MTVKKYLEHLPKIDPVTYVDDSAVIMGMVELAKGVSVWPNVTIRGDVNYIKIGEYSNVQDNAMVHVAAQPCPTIIGSHVTIGHSAVVHACVIEDNCLIGMGAVVLDGAIIGHGSIVGAGAVVPPGKIIPPYSKVMGIPGKVAAAMTEEDEQERIRHARRYWNLAACYIEGGEKYMLDEPEIPLLTTELYQKYL</sequence>
<evidence type="ECO:0000313" key="1">
    <source>
        <dbReference type="EMBL" id="HIU09650.1"/>
    </source>
</evidence>
<dbReference type="CDD" id="cd04645">
    <property type="entry name" value="LbH_gamma_CA_like"/>
    <property type="match status" value="1"/>
</dbReference>
<organism evidence="1 2">
    <name type="scientific">Candidatus Avidehalobacter gallistercoris</name>
    <dbReference type="NCBI Taxonomy" id="2840694"/>
    <lineage>
        <taxon>Bacteria</taxon>
        <taxon>Bacillati</taxon>
        <taxon>Bacillota</taxon>
        <taxon>Clostridia</taxon>
        <taxon>Eubacteriales</taxon>
        <taxon>Peptococcaceae</taxon>
        <taxon>Peptococcaceae incertae sedis</taxon>
        <taxon>Candidatus Avidehalobacter</taxon>
    </lineage>
</organism>
<accession>A0A9D1HJ28</accession>
<dbReference type="InterPro" id="IPR001451">
    <property type="entry name" value="Hexapep"/>
</dbReference>